<accession>A0A0U1S4N3</accession>
<organism evidence="2">
    <name type="scientific">Isometrus maculatus</name>
    <name type="common">Lesser brown scorpion</name>
    <name type="synonym">Scorpio maculatus</name>
    <dbReference type="NCBI Taxonomy" id="497827"/>
    <lineage>
        <taxon>Eukaryota</taxon>
        <taxon>Metazoa</taxon>
        <taxon>Ecdysozoa</taxon>
        <taxon>Arthropoda</taxon>
        <taxon>Chelicerata</taxon>
        <taxon>Arachnida</taxon>
        <taxon>Scorpiones</taxon>
        <taxon>Buthida</taxon>
        <taxon>Buthoidea</taxon>
        <taxon>Buthidae</taxon>
        <taxon>Isometrus</taxon>
    </lineage>
</organism>
<reference evidence="2" key="1">
    <citation type="submission" date="2007-10" db="EMBL/GenBank/DDBJ databases">
        <title>Classification and functional annotation of ESTs from venom glands of Isometrus maculatus.</title>
        <authorList>
            <person name="Li W."/>
            <person name="Ma Y."/>
            <person name="Zhao R."/>
            <person name="Cao Z."/>
        </authorList>
    </citation>
    <scope>NUCLEOTIDE SEQUENCE</scope>
    <source>
        <tissue evidence="2">Venom gland</tissue>
    </source>
</reference>
<evidence type="ECO:0000256" key="1">
    <source>
        <dbReference type="SAM" id="SignalP"/>
    </source>
</evidence>
<name>A0A0U1S4N3_ISOMC</name>
<dbReference type="EMBL" id="EU252180">
    <property type="protein sequence ID" value="ACD11777.1"/>
    <property type="molecule type" value="mRNA"/>
</dbReference>
<proteinExistence type="evidence at transcript level"/>
<protein>
    <submittedName>
        <fullName evidence="2">Uncharacterized protein</fullName>
    </submittedName>
</protein>
<feature type="signal peptide" evidence="1">
    <location>
        <begin position="1"/>
        <end position="21"/>
    </location>
</feature>
<evidence type="ECO:0000313" key="2">
    <source>
        <dbReference type="EMBL" id="ACD11777.1"/>
    </source>
</evidence>
<keyword evidence="1" id="KW-0732">Signal</keyword>
<dbReference type="AlphaFoldDB" id="A0A0U1S4N3"/>
<feature type="chain" id="PRO_5006829144" evidence="1">
    <location>
        <begin position="22"/>
        <end position="71"/>
    </location>
</feature>
<sequence>MFQKFTLCITALLIISVAVESFKERACKKKEELWCTNTCKGKMLAMTSCKVVNEEAVSCMCSGNKLFTIPI</sequence>